<dbReference type="InterPro" id="IPR001680">
    <property type="entry name" value="WD40_rpt"/>
</dbReference>
<evidence type="ECO:0000313" key="6">
    <source>
        <dbReference type="Proteomes" id="UP001165120"/>
    </source>
</evidence>
<dbReference type="AlphaFoldDB" id="A0A9W6WHA1"/>
<dbReference type="Pfam" id="PF00400">
    <property type="entry name" value="WD40"/>
    <property type="match status" value="2"/>
</dbReference>
<dbReference type="PROSITE" id="PS50082">
    <property type="entry name" value="WD_REPEATS_2"/>
    <property type="match status" value="2"/>
</dbReference>
<feature type="region of interest" description="Disordered" evidence="4">
    <location>
        <begin position="333"/>
        <end position="382"/>
    </location>
</feature>
<protein>
    <submittedName>
        <fullName evidence="5">Unnamed protein product</fullName>
    </submittedName>
</protein>
<dbReference type="InterPro" id="IPR036322">
    <property type="entry name" value="WD40_repeat_dom_sf"/>
</dbReference>
<dbReference type="PANTHER" id="PTHR19919">
    <property type="entry name" value="WD REPEAT CONTAINING PROTEIN"/>
    <property type="match status" value="1"/>
</dbReference>
<dbReference type="InterPro" id="IPR045159">
    <property type="entry name" value="DCAF7-like"/>
</dbReference>
<evidence type="ECO:0000256" key="2">
    <source>
        <dbReference type="ARBA" id="ARBA00022737"/>
    </source>
</evidence>
<evidence type="ECO:0000256" key="3">
    <source>
        <dbReference type="PROSITE-ProRule" id="PRU00221"/>
    </source>
</evidence>
<dbReference type="Gene3D" id="2.130.10.10">
    <property type="entry name" value="YVTN repeat-like/Quinoprotein amine dehydrogenase"/>
    <property type="match status" value="2"/>
</dbReference>
<comment type="caution">
    <text evidence="5">The sequence shown here is derived from an EMBL/GenBank/DDBJ whole genome shotgun (WGS) entry which is preliminary data.</text>
</comment>
<evidence type="ECO:0000256" key="4">
    <source>
        <dbReference type="SAM" id="MobiDB-lite"/>
    </source>
</evidence>
<accession>A0A9W6WHA1</accession>
<feature type="compositionally biased region" description="Low complexity" evidence="4">
    <location>
        <begin position="186"/>
        <end position="232"/>
    </location>
</feature>
<dbReference type="InterPro" id="IPR015943">
    <property type="entry name" value="WD40/YVTN_repeat-like_dom_sf"/>
</dbReference>
<keyword evidence="1 3" id="KW-0853">WD repeat</keyword>
<organism evidence="5 6">
    <name type="scientific">Candida boidinii</name>
    <name type="common">Yeast</name>
    <dbReference type="NCBI Taxonomy" id="5477"/>
    <lineage>
        <taxon>Eukaryota</taxon>
        <taxon>Fungi</taxon>
        <taxon>Dikarya</taxon>
        <taxon>Ascomycota</taxon>
        <taxon>Saccharomycotina</taxon>
        <taxon>Pichiomycetes</taxon>
        <taxon>Pichiales</taxon>
        <taxon>Pichiaceae</taxon>
        <taxon>Ogataea</taxon>
        <taxon>Ogataea/Candida clade</taxon>
    </lineage>
</organism>
<feature type="region of interest" description="Disordered" evidence="4">
    <location>
        <begin position="164"/>
        <end position="244"/>
    </location>
</feature>
<feature type="compositionally biased region" description="Low complexity" evidence="4">
    <location>
        <begin position="164"/>
        <end position="179"/>
    </location>
</feature>
<feature type="compositionally biased region" description="Low complexity" evidence="4">
    <location>
        <begin position="333"/>
        <end position="376"/>
    </location>
</feature>
<dbReference type="SUPFAM" id="SSF50978">
    <property type="entry name" value="WD40 repeat-like"/>
    <property type="match status" value="1"/>
</dbReference>
<evidence type="ECO:0000313" key="5">
    <source>
        <dbReference type="EMBL" id="GME71995.1"/>
    </source>
</evidence>
<dbReference type="SMART" id="SM00320">
    <property type="entry name" value="WD40"/>
    <property type="match status" value="3"/>
</dbReference>
<reference evidence="5" key="1">
    <citation type="submission" date="2023-04" db="EMBL/GenBank/DDBJ databases">
        <title>Candida boidinii NBRC 10035.</title>
        <authorList>
            <person name="Ichikawa N."/>
            <person name="Sato H."/>
            <person name="Tonouchi N."/>
        </authorList>
    </citation>
    <scope>NUCLEOTIDE SEQUENCE</scope>
    <source>
        <strain evidence="5">NBRC 10035</strain>
    </source>
</reference>
<proteinExistence type="predicted"/>
<evidence type="ECO:0000256" key="1">
    <source>
        <dbReference type="ARBA" id="ARBA00022574"/>
    </source>
</evidence>
<dbReference type="PROSITE" id="PS50294">
    <property type="entry name" value="WD_REPEATS_REGION"/>
    <property type="match status" value="1"/>
</dbReference>
<sequence length="447" mass="49335">MNLGYSNVDRFATTSECLRIYEVTEDFSSTTASNLIENRNNYINNNKIYNKFNKDKKLIEKLSLVNSKSKDFNQLAPLTSFDWNRSDPCHIMTCSVDTTCTLWDLSKGSGVAKTQLIAHDSEVFDVKFFNGDKSMFATCSNDGSIRVFDLRSLEHSTIIYEPPLATANSSPTSPSFASKSGGGNNGSLNPPGFSNSNDSNGNGNSVLNSHYNNNESNNNYAISPSSTPSASTFKDFQKNNNNNNGKVKPLLRLATSNCNPNNIATIESLSNNILILDLRYPGTPLRVLQQHSAPINSISWHPSKNYLLSGSDDCQILCYDLNKMEYIKSSLTRSKSFSGSGSNSHSKNKNMGSNGTTPNQSSSANNNNSSNNSNNNIRHGSLSMTPSIQLVGKRINNFSNDLINENDEFPIMGFNDEFEINQVCWNPTGDWIGYNAGKKFQTLKMDF</sequence>
<keyword evidence="6" id="KW-1185">Reference proteome</keyword>
<feature type="repeat" description="WD" evidence="3">
    <location>
        <begin position="116"/>
        <end position="158"/>
    </location>
</feature>
<name>A0A9W6WHA1_CANBO</name>
<feature type="repeat" description="WD" evidence="3">
    <location>
        <begin position="288"/>
        <end position="329"/>
    </location>
</feature>
<keyword evidence="2" id="KW-0677">Repeat</keyword>
<dbReference type="EMBL" id="BSXN01001182">
    <property type="protein sequence ID" value="GME71995.1"/>
    <property type="molecule type" value="Genomic_DNA"/>
</dbReference>
<dbReference type="Proteomes" id="UP001165120">
    <property type="component" value="Unassembled WGS sequence"/>
</dbReference>
<gene>
    <name evidence="5" type="ORF">Cboi02_000343000</name>
</gene>